<feature type="domain" description="PTS EIIC type-2" evidence="15">
    <location>
        <begin position="16"/>
        <end position="350"/>
    </location>
</feature>
<keyword evidence="3" id="KW-0813">Transport</keyword>
<comment type="subcellular location">
    <subcellularLocation>
        <location evidence="2">Cell membrane</location>
        <topology evidence="2">Multi-pass membrane protein</topology>
    </subcellularLocation>
</comment>
<evidence type="ECO:0000256" key="4">
    <source>
        <dbReference type="ARBA" id="ARBA00022475"/>
    </source>
</evidence>
<keyword evidence="12 13" id="KW-0472">Membrane</keyword>
<evidence type="ECO:0000256" key="1">
    <source>
        <dbReference type="ARBA" id="ARBA00002434"/>
    </source>
</evidence>
<feature type="domain" description="PTS EIIB type-2" evidence="14">
    <location>
        <begin position="357"/>
        <end position="449"/>
    </location>
</feature>
<feature type="transmembrane region" description="Helical" evidence="13">
    <location>
        <begin position="314"/>
        <end position="337"/>
    </location>
</feature>
<keyword evidence="4" id="KW-1003">Cell membrane</keyword>
<accession>A0ABV9MWK1</accession>
<feature type="transmembrane region" description="Helical" evidence="13">
    <location>
        <begin position="28"/>
        <end position="48"/>
    </location>
</feature>
<keyword evidence="9 13" id="KW-0812">Transmembrane</keyword>
<name>A0ABV9MWK1_9ENTE</name>
<evidence type="ECO:0000256" key="6">
    <source>
        <dbReference type="ARBA" id="ARBA00022597"/>
    </source>
</evidence>
<sequence>MVRQLLNVQLNGFLKLGRFMSRILMPNLSVFLAWGLLNLLLPLTTGAFHDRLIQIDQMMVYLLLPILLGYSGAKLIHARAGVVGGMATLGVIASATIPQMLGALMIGPLTGYALRLFDRKVLPKIKPGYEMLVHNLSAGSLGALFCCFGLFVVGPFVTQMSYFEGLFVTKLVQLNLLPLIHVVLEPLKILFLNNTINHGILTPLGLEIATQKGTSLLFLLEVNPGPGLGVLLAFVFFGPKKLRGHASSGLLIQGVGGLHEIYFPFVWLNPWLFLAVILGGMSGTFVFQFLQVGLTAPVSPGSVIMILLNAPATMVGGVFLGMGVSLFVSFLIASLALQQKILLTEESIKEIQVEKVKKIIFACEAGMGSSAMGASLLKKELAKARLNLPVSHFALQQVPNDENSLIVVQKELLQQAQKQAPQAQIYPIQQFLDEATYQALVSQWEAPIIHEERDRSKEKTVVDLTTTFPYQKVVFLYEAPKRGTQTIAVDFMQKAAKKTGYQGTIMKSATIPSPLEPTTLLVLTKDYLTQVNLPKGTTYLLIKDYAQTSQYEKWLKGEDLHVLVAKRSDDFK</sequence>
<evidence type="ECO:0000256" key="12">
    <source>
        <dbReference type="ARBA" id="ARBA00023136"/>
    </source>
</evidence>
<dbReference type="PROSITE" id="PS51099">
    <property type="entry name" value="PTS_EIIB_TYPE_2"/>
    <property type="match status" value="1"/>
</dbReference>
<proteinExistence type="predicted"/>
<feature type="transmembrane region" description="Helical" evidence="13">
    <location>
        <begin position="60"/>
        <end position="77"/>
    </location>
</feature>
<dbReference type="InterPro" id="IPR050893">
    <property type="entry name" value="Sugar_PTS"/>
</dbReference>
<protein>
    <submittedName>
        <fullName evidence="16">PTS mannitol transporter subunit IICB</fullName>
    </submittedName>
</protein>
<dbReference type="InterPro" id="IPR003501">
    <property type="entry name" value="PTS_EIIB_2/3"/>
</dbReference>
<keyword evidence="10" id="KW-0418">Kinase</keyword>
<dbReference type="PROSITE" id="PS51104">
    <property type="entry name" value="PTS_EIIC_TYPE_2"/>
    <property type="match status" value="1"/>
</dbReference>
<dbReference type="Gene3D" id="3.40.50.2300">
    <property type="match status" value="1"/>
</dbReference>
<dbReference type="EMBL" id="JBHSGS010000049">
    <property type="protein sequence ID" value="MFC4719920.1"/>
    <property type="molecule type" value="Genomic_DNA"/>
</dbReference>
<dbReference type="CDD" id="cd05567">
    <property type="entry name" value="PTS_IIB_mannitol"/>
    <property type="match status" value="1"/>
</dbReference>
<comment type="caution">
    <text evidence="16">The sequence shown here is derived from an EMBL/GenBank/DDBJ whole genome shotgun (WGS) entry which is preliminary data.</text>
</comment>
<evidence type="ECO:0000256" key="13">
    <source>
        <dbReference type="SAM" id="Phobius"/>
    </source>
</evidence>
<feature type="transmembrane region" description="Helical" evidence="13">
    <location>
        <begin position="135"/>
        <end position="157"/>
    </location>
</feature>
<keyword evidence="7" id="KW-0808">Transferase</keyword>
<dbReference type="Proteomes" id="UP001595969">
    <property type="component" value="Unassembled WGS sequence"/>
</dbReference>
<dbReference type="Pfam" id="PF02302">
    <property type="entry name" value="PTS_IIB"/>
    <property type="match status" value="1"/>
</dbReference>
<evidence type="ECO:0000259" key="15">
    <source>
        <dbReference type="PROSITE" id="PS51104"/>
    </source>
</evidence>
<keyword evidence="8" id="KW-0598">Phosphotransferase system</keyword>
<feature type="transmembrane region" description="Helical" evidence="13">
    <location>
        <begin position="271"/>
        <end position="294"/>
    </location>
</feature>
<evidence type="ECO:0000313" key="16">
    <source>
        <dbReference type="EMBL" id="MFC4719920.1"/>
    </source>
</evidence>
<organism evidence="16 17">
    <name type="scientific">Enterococcus lemanii</name>
    <dbReference type="NCBI Taxonomy" id="1159752"/>
    <lineage>
        <taxon>Bacteria</taxon>
        <taxon>Bacillati</taxon>
        <taxon>Bacillota</taxon>
        <taxon>Bacilli</taxon>
        <taxon>Lactobacillales</taxon>
        <taxon>Enterococcaceae</taxon>
        <taxon>Enterococcus</taxon>
    </lineage>
</organism>
<dbReference type="InterPro" id="IPR013011">
    <property type="entry name" value="PTS_EIIB_2"/>
</dbReference>
<reference evidence="17" key="1">
    <citation type="journal article" date="2019" name="Int. J. Syst. Evol. Microbiol.">
        <title>The Global Catalogue of Microorganisms (GCM) 10K type strain sequencing project: providing services to taxonomists for standard genome sequencing and annotation.</title>
        <authorList>
            <consortium name="The Broad Institute Genomics Platform"/>
            <consortium name="The Broad Institute Genome Sequencing Center for Infectious Disease"/>
            <person name="Wu L."/>
            <person name="Ma J."/>
        </authorList>
    </citation>
    <scope>NUCLEOTIDE SEQUENCE [LARGE SCALE GENOMIC DNA]</scope>
    <source>
        <strain evidence="17">CGMCC 1.19032</strain>
    </source>
</reference>
<evidence type="ECO:0000259" key="14">
    <source>
        <dbReference type="PROSITE" id="PS51099"/>
    </source>
</evidence>
<dbReference type="InterPro" id="IPR013014">
    <property type="entry name" value="PTS_EIIC_2"/>
</dbReference>
<keyword evidence="11 13" id="KW-1133">Transmembrane helix</keyword>
<evidence type="ECO:0000313" key="17">
    <source>
        <dbReference type="Proteomes" id="UP001595969"/>
    </source>
</evidence>
<dbReference type="InterPro" id="IPR036095">
    <property type="entry name" value="PTS_EIIB-like_sf"/>
</dbReference>
<dbReference type="PANTHER" id="PTHR30181:SF3">
    <property type="entry name" value="MULTIPHOSPHORYL TRANSFER PROTEIN"/>
    <property type="match status" value="1"/>
</dbReference>
<evidence type="ECO:0000256" key="11">
    <source>
        <dbReference type="ARBA" id="ARBA00022989"/>
    </source>
</evidence>
<evidence type="ECO:0000256" key="8">
    <source>
        <dbReference type="ARBA" id="ARBA00022683"/>
    </source>
</evidence>
<evidence type="ECO:0000256" key="2">
    <source>
        <dbReference type="ARBA" id="ARBA00004651"/>
    </source>
</evidence>
<comment type="function">
    <text evidence="1">The phosphoenolpyruvate-dependent sugar phosphotransferase system (sugar PTS), a major carbohydrate active transport system, catalyzes the phosphorylation of incoming sugar substrates concomitantly with their translocation across the cell membrane. The enzyme II CmtAB PTS system is involved in D-mannitol transport.</text>
</comment>
<keyword evidence="6" id="KW-0762">Sugar transport</keyword>
<keyword evidence="5" id="KW-0597">Phosphoprotein</keyword>
<keyword evidence="17" id="KW-1185">Reference proteome</keyword>
<feature type="transmembrane region" description="Helical" evidence="13">
    <location>
        <begin position="89"/>
        <end position="114"/>
    </location>
</feature>
<evidence type="ECO:0000256" key="7">
    <source>
        <dbReference type="ARBA" id="ARBA00022679"/>
    </source>
</evidence>
<evidence type="ECO:0000256" key="10">
    <source>
        <dbReference type="ARBA" id="ARBA00022777"/>
    </source>
</evidence>
<evidence type="ECO:0000256" key="9">
    <source>
        <dbReference type="ARBA" id="ARBA00022692"/>
    </source>
</evidence>
<dbReference type="SUPFAM" id="SSF52794">
    <property type="entry name" value="PTS system IIB component-like"/>
    <property type="match status" value="1"/>
</dbReference>
<dbReference type="RefSeq" id="WP_204652800.1">
    <property type="nucleotide sequence ID" value="NZ_JAFBFD010000002.1"/>
</dbReference>
<dbReference type="InterPro" id="IPR029503">
    <property type="entry name" value="PTS_EIIB_mannitol"/>
</dbReference>
<evidence type="ECO:0000256" key="3">
    <source>
        <dbReference type="ARBA" id="ARBA00022448"/>
    </source>
</evidence>
<feature type="transmembrane region" description="Helical" evidence="13">
    <location>
        <begin position="216"/>
        <end position="237"/>
    </location>
</feature>
<gene>
    <name evidence="16" type="ORF">ACFO5I_09295</name>
</gene>
<dbReference type="PANTHER" id="PTHR30181">
    <property type="entry name" value="MANNITOL PERMEASE IIC COMPONENT"/>
    <property type="match status" value="1"/>
</dbReference>
<evidence type="ECO:0000256" key="5">
    <source>
        <dbReference type="ARBA" id="ARBA00022553"/>
    </source>
</evidence>